<dbReference type="Proteomes" id="UP000006753">
    <property type="component" value="Unassembled WGS sequence"/>
</dbReference>
<proteinExistence type="predicted"/>
<feature type="compositionally biased region" description="Polar residues" evidence="1">
    <location>
        <begin position="130"/>
        <end position="150"/>
    </location>
</feature>
<dbReference type="AlphaFoldDB" id="K1X8L1"/>
<dbReference type="KEGG" id="mbe:MBM_00539"/>
<keyword evidence="3" id="KW-1185">Reference proteome</keyword>
<name>K1X8L1_MARBU</name>
<feature type="region of interest" description="Disordered" evidence="1">
    <location>
        <begin position="110"/>
        <end position="189"/>
    </location>
</feature>
<evidence type="ECO:0000313" key="2">
    <source>
        <dbReference type="EMBL" id="EKD21426.1"/>
    </source>
</evidence>
<dbReference type="HOGENOM" id="CLU_1115943_0_0_1"/>
<dbReference type="InParanoid" id="K1X8L1"/>
<feature type="compositionally biased region" description="Pro residues" evidence="1">
    <location>
        <begin position="11"/>
        <end position="22"/>
    </location>
</feature>
<reference evidence="2 3" key="1">
    <citation type="journal article" date="2012" name="BMC Genomics">
        <title>Sequencing the genome of Marssonina brunnea reveals fungus-poplar co-evolution.</title>
        <authorList>
            <person name="Zhu S."/>
            <person name="Cao Y.-Z."/>
            <person name="Jiang C."/>
            <person name="Tan B.-Y."/>
            <person name="Wang Z."/>
            <person name="Feng S."/>
            <person name="Zhang L."/>
            <person name="Su X.-H."/>
            <person name="Brejova B."/>
            <person name="Vinar T."/>
            <person name="Xu M."/>
            <person name="Wang M.-X."/>
            <person name="Zhang S.-G."/>
            <person name="Huang M.-R."/>
            <person name="Wu R."/>
            <person name="Zhou Y."/>
        </authorList>
    </citation>
    <scope>NUCLEOTIDE SEQUENCE [LARGE SCALE GENOMIC DNA]</scope>
    <source>
        <strain evidence="2 3">MB_m1</strain>
    </source>
</reference>
<feature type="compositionally biased region" description="Basic and acidic residues" evidence="1">
    <location>
        <begin position="169"/>
        <end position="186"/>
    </location>
</feature>
<evidence type="ECO:0000256" key="1">
    <source>
        <dbReference type="SAM" id="MobiDB-lite"/>
    </source>
</evidence>
<organism evidence="2 3">
    <name type="scientific">Marssonina brunnea f. sp. multigermtubi (strain MB_m1)</name>
    <name type="common">Marssonina leaf spot fungus</name>
    <dbReference type="NCBI Taxonomy" id="1072389"/>
    <lineage>
        <taxon>Eukaryota</taxon>
        <taxon>Fungi</taxon>
        <taxon>Dikarya</taxon>
        <taxon>Ascomycota</taxon>
        <taxon>Pezizomycotina</taxon>
        <taxon>Leotiomycetes</taxon>
        <taxon>Helotiales</taxon>
        <taxon>Drepanopezizaceae</taxon>
        <taxon>Drepanopeziza</taxon>
    </lineage>
</organism>
<sequence length="249" mass="27827">MAHTRKSDPHPLFPLPDPPRPPTCKTFSEGKGAQLVKCPPSDLYKSTARLPVHLQFSMLLCETYRYSYDTSPKAAGRVPDSEVPDQRLWCVEPSRMGWSSDVQVSELVQYSKSGPLPHNQERKTEETRRSFNSKVENAPTSYKNTITALKNQAVLPRRGTRRSSSQPKSKRDGNVYRNNNAHELRPRPPAPQDAVLVLCAPQSSLSGAPRPDTTLQRHVREVPSFFHHVRDKPTLRSIAGGPCIGDVEG</sequence>
<protein>
    <submittedName>
        <fullName evidence="2">Uncharacterized protein</fullName>
    </submittedName>
</protein>
<accession>K1X8L1</accession>
<feature type="compositionally biased region" description="Basic and acidic residues" evidence="1">
    <location>
        <begin position="119"/>
        <end position="129"/>
    </location>
</feature>
<feature type="region of interest" description="Disordered" evidence="1">
    <location>
        <begin position="1"/>
        <end position="25"/>
    </location>
</feature>
<evidence type="ECO:0000313" key="3">
    <source>
        <dbReference type="Proteomes" id="UP000006753"/>
    </source>
</evidence>
<dbReference type="EMBL" id="JH921428">
    <property type="protein sequence ID" value="EKD21426.1"/>
    <property type="molecule type" value="Genomic_DNA"/>
</dbReference>
<gene>
    <name evidence="2" type="ORF">MBM_00539</name>
</gene>